<name>A0A8X6SGV9_TRICX</name>
<gene>
    <name evidence="1" type="primary">NCL1_15723</name>
    <name evidence="1" type="ORF">TNCV_4661731</name>
</gene>
<dbReference type="InterPro" id="IPR036397">
    <property type="entry name" value="RNaseH_sf"/>
</dbReference>
<dbReference type="Proteomes" id="UP000887159">
    <property type="component" value="Unassembled WGS sequence"/>
</dbReference>
<evidence type="ECO:0000313" key="1">
    <source>
        <dbReference type="EMBL" id="GFY08982.1"/>
    </source>
</evidence>
<protein>
    <submittedName>
        <fullName evidence="1">Uncharacterized protein</fullName>
    </submittedName>
</protein>
<organism evidence="1 2">
    <name type="scientific">Trichonephila clavipes</name>
    <name type="common">Golden silk orbweaver</name>
    <name type="synonym">Nephila clavipes</name>
    <dbReference type="NCBI Taxonomy" id="2585209"/>
    <lineage>
        <taxon>Eukaryota</taxon>
        <taxon>Metazoa</taxon>
        <taxon>Ecdysozoa</taxon>
        <taxon>Arthropoda</taxon>
        <taxon>Chelicerata</taxon>
        <taxon>Arachnida</taxon>
        <taxon>Araneae</taxon>
        <taxon>Araneomorphae</taxon>
        <taxon>Entelegynae</taxon>
        <taxon>Araneoidea</taxon>
        <taxon>Nephilidae</taxon>
        <taxon>Trichonephila</taxon>
    </lineage>
</organism>
<dbReference type="EMBL" id="BMAU01021284">
    <property type="protein sequence ID" value="GFY08982.1"/>
    <property type="molecule type" value="Genomic_DNA"/>
</dbReference>
<sequence length="139" mass="15663">MHRHTGQAHGIMVWGGIGYQSCTPLVRIAGTLSIHRYISEVLEPVVLPYLQDMATAIFQQGNARPHVTRIVQRFFVNHQIELFPWPARSPDLFFDRKHVVYGCSTIDPDYTPSCHTGSTLVIYGSCLVCCTPRTHPKSL</sequence>
<accession>A0A8X6SGV9</accession>
<keyword evidence="2" id="KW-1185">Reference proteome</keyword>
<dbReference type="AlphaFoldDB" id="A0A8X6SGV9"/>
<proteinExistence type="predicted"/>
<evidence type="ECO:0000313" key="2">
    <source>
        <dbReference type="Proteomes" id="UP000887159"/>
    </source>
</evidence>
<reference evidence="1" key="1">
    <citation type="submission" date="2020-08" db="EMBL/GenBank/DDBJ databases">
        <title>Multicomponent nature underlies the extraordinary mechanical properties of spider dragline silk.</title>
        <authorList>
            <person name="Kono N."/>
            <person name="Nakamura H."/>
            <person name="Mori M."/>
            <person name="Yoshida Y."/>
            <person name="Ohtoshi R."/>
            <person name="Malay A.D."/>
            <person name="Moran D.A.P."/>
            <person name="Tomita M."/>
            <person name="Numata K."/>
            <person name="Arakawa K."/>
        </authorList>
    </citation>
    <scope>NUCLEOTIDE SEQUENCE</scope>
</reference>
<comment type="caution">
    <text evidence="1">The sequence shown here is derived from an EMBL/GenBank/DDBJ whole genome shotgun (WGS) entry which is preliminary data.</text>
</comment>
<dbReference type="GO" id="GO:0003676">
    <property type="term" value="F:nucleic acid binding"/>
    <property type="evidence" value="ECO:0007669"/>
    <property type="project" value="InterPro"/>
</dbReference>
<dbReference type="Gene3D" id="3.30.420.10">
    <property type="entry name" value="Ribonuclease H-like superfamily/Ribonuclease H"/>
    <property type="match status" value="1"/>
</dbReference>